<reference evidence="4" key="1">
    <citation type="submission" date="2022-11" db="UniProtKB">
        <authorList>
            <consortium name="WormBaseParasite"/>
        </authorList>
    </citation>
    <scope>IDENTIFICATION</scope>
</reference>
<dbReference type="WBParaSite" id="jg2077">
    <property type="protein sequence ID" value="jg2077"/>
    <property type="gene ID" value="jg2077"/>
</dbReference>
<evidence type="ECO:0000256" key="2">
    <source>
        <dbReference type="SAM" id="SignalP"/>
    </source>
</evidence>
<name>A0A915DJQ2_9BILA</name>
<evidence type="ECO:0000313" key="4">
    <source>
        <dbReference type="WBParaSite" id="jg2077"/>
    </source>
</evidence>
<evidence type="ECO:0000313" key="3">
    <source>
        <dbReference type="Proteomes" id="UP000887574"/>
    </source>
</evidence>
<feature type="signal peptide" evidence="2">
    <location>
        <begin position="1"/>
        <end position="20"/>
    </location>
</feature>
<proteinExistence type="predicted"/>
<keyword evidence="3" id="KW-1185">Reference proteome</keyword>
<accession>A0A915DJQ2</accession>
<feature type="region of interest" description="Disordered" evidence="1">
    <location>
        <begin position="61"/>
        <end position="82"/>
    </location>
</feature>
<sequence>MSKVAFIQFIFFTFFAAVLSDPLPDSTALKLFLSENPVLEAAAPGSQAFLGSLVQRSHDLLSQSSTTTAVPTANKESLAESN</sequence>
<organism evidence="3 4">
    <name type="scientific">Ditylenchus dipsaci</name>
    <dbReference type="NCBI Taxonomy" id="166011"/>
    <lineage>
        <taxon>Eukaryota</taxon>
        <taxon>Metazoa</taxon>
        <taxon>Ecdysozoa</taxon>
        <taxon>Nematoda</taxon>
        <taxon>Chromadorea</taxon>
        <taxon>Rhabditida</taxon>
        <taxon>Tylenchina</taxon>
        <taxon>Tylenchomorpha</taxon>
        <taxon>Sphaerularioidea</taxon>
        <taxon>Anguinidae</taxon>
        <taxon>Anguininae</taxon>
        <taxon>Ditylenchus</taxon>
    </lineage>
</organism>
<evidence type="ECO:0000256" key="1">
    <source>
        <dbReference type="SAM" id="MobiDB-lite"/>
    </source>
</evidence>
<dbReference type="AlphaFoldDB" id="A0A915DJQ2"/>
<dbReference type="Proteomes" id="UP000887574">
    <property type="component" value="Unplaced"/>
</dbReference>
<keyword evidence="2" id="KW-0732">Signal</keyword>
<feature type="chain" id="PRO_5037548220" evidence="2">
    <location>
        <begin position="21"/>
        <end position="82"/>
    </location>
</feature>
<protein>
    <submittedName>
        <fullName evidence="4">Secreted protein</fullName>
    </submittedName>
</protein>